<feature type="transmembrane region" description="Helical" evidence="6">
    <location>
        <begin position="154"/>
        <end position="174"/>
    </location>
</feature>
<evidence type="ECO:0000259" key="7">
    <source>
        <dbReference type="Pfam" id="PF01292"/>
    </source>
</evidence>
<dbReference type="GO" id="GO:0022904">
    <property type="term" value="P:respiratory electron transport chain"/>
    <property type="evidence" value="ECO:0007669"/>
    <property type="project" value="InterPro"/>
</dbReference>
<comment type="caution">
    <text evidence="8">The sequence shown here is derived from an EMBL/GenBank/DDBJ whole genome shotgun (WGS) entry which is preliminary data.</text>
</comment>
<feature type="transmembrane region" description="Helical" evidence="6">
    <location>
        <begin position="114"/>
        <end position="134"/>
    </location>
</feature>
<comment type="subcellular location">
    <subcellularLocation>
        <location evidence="1">Cell membrane</location>
        <topology evidence="1">Multi-pass membrane protein</topology>
    </subcellularLocation>
</comment>
<feature type="domain" description="Cytochrome b561 bacterial/Ni-hydrogenase" evidence="7">
    <location>
        <begin position="26"/>
        <end position="187"/>
    </location>
</feature>
<evidence type="ECO:0000256" key="1">
    <source>
        <dbReference type="ARBA" id="ARBA00004651"/>
    </source>
</evidence>
<organism evidence="8">
    <name type="scientific">mine drainage metagenome</name>
    <dbReference type="NCBI Taxonomy" id="410659"/>
    <lineage>
        <taxon>unclassified sequences</taxon>
        <taxon>metagenomes</taxon>
        <taxon>ecological metagenomes</taxon>
    </lineage>
</organism>
<keyword evidence="2" id="KW-1003">Cell membrane</keyword>
<name>A0A1J5QCV8_9ZZZZ</name>
<protein>
    <submittedName>
        <fullName evidence="8">Prokaryotic cytochrome b561</fullName>
    </submittedName>
</protein>
<dbReference type="InterPro" id="IPR011577">
    <property type="entry name" value="Cyt_b561_bac/Ni-Hgenase"/>
</dbReference>
<dbReference type="Gene3D" id="1.20.950.20">
    <property type="entry name" value="Transmembrane di-heme cytochromes, Chain C"/>
    <property type="match status" value="1"/>
</dbReference>
<evidence type="ECO:0000256" key="4">
    <source>
        <dbReference type="ARBA" id="ARBA00022989"/>
    </source>
</evidence>
<evidence type="ECO:0000313" key="8">
    <source>
        <dbReference type="EMBL" id="OIQ75323.1"/>
    </source>
</evidence>
<dbReference type="GO" id="GO:0005886">
    <property type="term" value="C:plasma membrane"/>
    <property type="evidence" value="ECO:0007669"/>
    <property type="project" value="UniProtKB-SubCell"/>
</dbReference>
<dbReference type="EMBL" id="MLJW01002202">
    <property type="protein sequence ID" value="OIQ75323.1"/>
    <property type="molecule type" value="Genomic_DNA"/>
</dbReference>
<evidence type="ECO:0000256" key="2">
    <source>
        <dbReference type="ARBA" id="ARBA00022475"/>
    </source>
</evidence>
<proteinExistence type="predicted"/>
<dbReference type="Pfam" id="PF01292">
    <property type="entry name" value="Ni_hydr_CYTB"/>
    <property type="match status" value="1"/>
</dbReference>
<feature type="transmembrane region" description="Helical" evidence="6">
    <location>
        <begin position="30"/>
        <end position="49"/>
    </location>
</feature>
<dbReference type="PANTHER" id="PTHR30485:SF2">
    <property type="entry name" value="BLL0597 PROTEIN"/>
    <property type="match status" value="1"/>
</dbReference>
<reference evidence="8" key="1">
    <citation type="submission" date="2016-10" db="EMBL/GenBank/DDBJ databases">
        <title>Sequence of Gallionella enrichment culture.</title>
        <authorList>
            <person name="Poehlein A."/>
            <person name="Muehling M."/>
            <person name="Daniel R."/>
        </authorList>
    </citation>
    <scope>NUCLEOTIDE SEQUENCE</scope>
</reference>
<dbReference type="GO" id="GO:0020037">
    <property type="term" value="F:heme binding"/>
    <property type="evidence" value="ECO:0007669"/>
    <property type="project" value="TreeGrafter"/>
</dbReference>
<evidence type="ECO:0000256" key="3">
    <source>
        <dbReference type="ARBA" id="ARBA00022692"/>
    </source>
</evidence>
<dbReference type="AlphaFoldDB" id="A0A1J5QCV8"/>
<dbReference type="PANTHER" id="PTHR30485">
    <property type="entry name" value="NI/FE-HYDROGENASE 1 B-TYPE CYTOCHROME SUBUNIT"/>
    <property type="match status" value="1"/>
</dbReference>
<feature type="transmembrane region" description="Helical" evidence="6">
    <location>
        <begin position="55"/>
        <end position="73"/>
    </location>
</feature>
<dbReference type="InterPro" id="IPR016174">
    <property type="entry name" value="Di-haem_cyt_TM"/>
</dbReference>
<dbReference type="GO" id="GO:0009055">
    <property type="term" value="F:electron transfer activity"/>
    <property type="evidence" value="ECO:0007669"/>
    <property type="project" value="InterPro"/>
</dbReference>
<dbReference type="InterPro" id="IPR051542">
    <property type="entry name" value="Hydrogenase_cytochrome"/>
</dbReference>
<sequence length="198" mass="21782">MPKLARTDRAAAILHDARVVSTMARVWDPLVRAFHWSLVLSFAVAWFSSHRSADIHQWAGFAAGGLILMRLLWGVMGTRYARFSQFVRHPVTILRYLGAILKGTEARYIGHNPAGGIMVVTLMVGMLTTATTGYMMTTDAYYGVDWVETAHSLAAHGMLALVLLHLAGVVLASVRHEENLVVAMVSGRKRKARPGDID</sequence>
<evidence type="ECO:0000256" key="5">
    <source>
        <dbReference type="ARBA" id="ARBA00023136"/>
    </source>
</evidence>
<keyword evidence="4 6" id="KW-1133">Transmembrane helix</keyword>
<dbReference type="SUPFAM" id="SSF81342">
    <property type="entry name" value="Transmembrane di-heme cytochromes"/>
    <property type="match status" value="1"/>
</dbReference>
<keyword evidence="5 6" id="KW-0472">Membrane</keyword>
<evidence type="ECO:0000256" key="6">
    <source>
        <dbReference type="SAM" id="Phobius"/>
    </source>
</evidence>
<gene>
    <name evidence="8" type="ORF">GALL_430100</name>
</gene>
<accession>A0A1J5QCV8</accession>
<keyword evidence="3 6" id="KW-0812">Transmembrane</keyword>